<dbReference type="InterPro" id="IPR006070">
    <property type="entry name" value="Sua5-like_dom"/>
</dbReference>
<dbReference type="InterPro" id="IPR011125">
    <property type="entry name" value="Znf_HypF"/>
</dbReference>
<dbReference type="Pfam" id="PF22521">
    <property type="entry name" value="HypF_C_2"/>
    <property type="match status" value="1"/>
</dbReference>
<dbReference type="GO" id="GO:0016874">
    <property type="term" value="F:ligase activity"/>
    <property type="evidence" value="ECO:0007669"/>
    <property type="project" value="UniProtKB-UniRule"/>
</dbReference>
<dbReference type="InterPro" id="IPR055128">
    <property type="entry name" value="HypF_C_2"/>
</dbReference>
<dbReference type="PROSITE" id="PS51163">
    <property type="entry name" value="YRDC"/>
    <property type="match status" value="1"/>
</dbReference>
<dbReference type="InterPro" id="IPR001792">
    <property type="entry name" value="Acylphosphatase-like_dom"/>
</dbReference>
<evidence type="ECO:0000256" key="4">
    <source>
        <dbReference type="ARBA" id="ARBA00022723"/>
    </source>
</evidence>
<dbReference type="SUPFAM" id="SSF54975">
    <property type="entry name" value="Acylphosphatase/BLUF domain-like"/>
    <property type="match status" value="1"/>
</dbReference>
<sequence>MTDVDNDPSGSVETYRLLVGGQVQGVGFRPYVYRLAHQYTLSGWVRNLSGQVEIMVQGRSESLVKFADQLLAEAPPLAFGQIISQIASLEKKLEGFTILSSTESAASDIHVPPDYFVCDECLKEQQESSDRRYRYPFINCTQCGPRYTLISRLPYDRPHTTMAGFELCPDCQAEYENPLDRRFHAEPIACPACGPQLAFQGSDSSIVTGNDEALAEGVHMLREGKILAVKGIGGYHLMCDATNEEAVSRLRTAKHRPHKPLAVMFPKGDGLFRLQREVVLNQYQKEFLCGPMRPIVLLKKREDSTLPASISDGQDELGVMLPYSPLHHLLLNDFGGPVVATSANISGEPVLIDNIEVAHRLAHVADAFLHHDRTIARPADDPVFREIAGEMRPLRLGRGCTPLEITLPFTLSKPVLAVGAHKKNSVALAWDNRVVISPHIGDMGTLRSLVVFAQVVKDLQALYGVTAEVVVCDAHPGYATTKWANKCGLPVLKVMHHHAHASAVAGEFPLEENQLVFTWDGTGLGEDGALWGGEALLGKPGYWYRFATIKPFYLPGAEKAGREPWRSAAAVCWESGLQWQGTIKEAELLYQAWQRRINCPKTYSVGRLFDAAASLVGLLQTASFEGQGPMLLEAVAVPGIVPVNLPLQRNGEGIWESDWSPLLSVLTDESLSVAERAGCFHSSMVHALLAQAIRAREEHGIKVIGLSGGVFQNKILSEQVVSLLERHNFIPRLAERVPCNDSGICFGQIVEVAGKL</sequence>
<dbReference type="InterPro" id="IPR017945">
    <property type="entry name" value="DHBP_synth_RibB-like_a/b_dom"/>
</dbReference>
<keyword evidence="4" id="KW-0479">Metal-binding</keyword>
<dbReference type="InterPro" id="IPR017968">
    <property type="entry name" value="Acylphosphatase_CS"/>
</dbReference>
<dbReference type="PROSITE" id="PS00150">
    <property type="entry name" value="ACYLPHOSPHATASE_1"/>
    <property type="match status" value="1"/>
</dbReference>
<dbReference type="PIRSF" id="PIRSF006256">
    <property type="entry name" value="CMPcnvr_hdrg_mat"/>
    <property type="match status" value="1"/>
</dbReference>
<proteinExistence type="inferred from homology"/>
<evidence type="ECO:0000256" key="3">
    <source>
        <dbReference type="ARBA" id="ARBA00022598"/>
    </source>
</evidence>
<dbReference type="EMBL" id="SMCO01000030">
    <property type="protein sequence ID" value="TCV80118.1"/>
    <property type="molecule type" value="Genomic_DNA"/>
</dbReference>
<dbReference type="InterPro" id="IPR036046">
    <property type="entry name" value="Acylphosphatase-like_dom_sf"/>
</dbReference>
<comment type="caution">
    <text evidence="12">The sequence shown here is derived from an EMBL/GenBank/DDBJ whole genome shotgun (WGS) entry which is preliminary data.</text>
</comment>
<dbReference type="Gene3D" id="3.90.870.50">
    <property type="match status" value="1"/>
</dbReference>
<evidence type="ECO:0000256" key="2">
    <source>
        <dbReference type="ARBA" id="ARBA00008097"/>
    </source>
</evidence>
<dbReference type="PROSITE" id="PS51160">
    <property type="entry name" value="ACYLPHOSPHATASE_3"/>
    <property type="match status" value="1"/>
</dbReference>
<dbReference type="GO" id="GO:0003725">
    <property type="term" value="F:double-stranded RNA binding"/>
    <property type="evidence" value="ECO:0007669"/>
    <property type="project" value="InterPro"/>
</dbReference>
<comment type="similarity">
    <text evidence="2 8">Belongs to the carbamoyltransferase HypF family.</text>
</comment>
<comment type="catalytic activity">
    <reaction evidence="9">
        <text>an acyl phosphate + H2O = a carboxylate + phosphate + H(+)</text>
        <dbReference type="Rhea" id="RHEA:14965"/>
        <dbReference type="ChEBI" id="CHEBI:15377"/>
        <dbReference type="ChEBI" id="CHEBI:15378"/>
        <dbReference type="ChEBI" id="CHEBI:29067"/>
        <dbReference type="ChEBI" id="CHEBI:43474"/>
        <dbReference type="ChEBI" id="CHEBI:59918"/>
        <dbReference type="EC" id="3.6.1.7"/>
    </reaction>
</comment>
<dbReference type="GO" id="GO:0051604">
    <property type="term" value="P:protein maturation"/>
    <property type="evidence" value="ECO:0007669"/>
    <property type="project" value="TreeGrafter"/>
</dbReference>
<feature type="active site" evidence="9">
    <location>
        <position position="47"/>
    </location>
</feature>
<name>A0A4R3XTU3_9PROT</name>
<comment type="function">
    <text evidence="8">Involved in the maturation of [NiFe] hydrogenases. Along with HypE, it catalyzes the synthesis of the CN ligands of the active site iron of [NiFe]-hydrogenases. HypF functions as a carbamoyl transferase using carbamoylphosphate as a substrate and transferring the carboxamido moiety in an ATP-dependent reaction to the thiolate of the C-terminal cysteine of HypE yielding a protein-S-carboxamide.</text>
</comment>
<accession>A0A4R3XTU3</accession>
<protein>
    <recommendedName>
        <fullName evidence="8">Carbamoyltransferase HypF</fullName>
        <ecNumber evidence="8">6.2.-.-</ecNumber>
    </recommendedName>
</protein>
<evidence type="ECO:0000259" key="11">
    <source>
        <dbReference type="PROSITE" id="PS51163"/>
    </source>
</evidence>
<dbReference type="InterPro" id="IPR051060">
    <property type="entry name" value="Carbamoyltrans_HypF-like"/>
</dbReference>
<reference evidence="12 13" key="1">
    <citation type="submission" date="2019-03" db="EMBL/GenBank/DDBJ databases">
        <title>Genomic Encyclopedia of Type Strains, Phase IV (KMG-IV): sequencing the most valuable type-strain genomes for metagenomic binning, comparative biology and taxonomic classification.</title>
        <authorList>
            <person name="Goeker M."/>
        </authorList>
    </citation>
    <scope>NUCLEOTIDE SEQUENCE [LARGE SCALE GENOMIC DNA]</scope>
    <source>
        <strain evidence="12 13">DSM 100309</strain>
    </source>
</reference>
<feature type="domain" description="Acylphosphatase-like" evidence="10">
    <location>
        <begin position="14"/>
        <end position="100"/>
    </location>
</feature>
<gene>
    <name evidence="12" type="ORF">EDC63_13031</name>
</gene>
<evidence type="ECO:0000313" key="12">
    <source>
        <dbReference type="EMBL" id="TCV80118.1"/>
    </source>
</evidence>
<dbReference type="Proteomes" id="UP000295367">
    <property type="component" value="Unassembled WGS sequence"/>
</dbReference>
<dbReference type="PANTHER" id="PTHR42959">
    <property type="entry name" value="CARBAMOYLTRANSFERASE"/>
    <property type="match status" value="1"/>
</dbReference>
<evidence type="ECO:0000256" key="7">
    <source>
        <dbReference type="ARBA" id="ARBA00048220"/>
    </source>
</evidence>
<dbReference type="InterPro" id="IPR041440">
    <property type="entry name" value="HypF_C"/>
</dbReference>
<evidence type="ECO:0000256" key="1">
    <source>
        <dbReference type="ARBA" id="ARBA00004711"/>
    </source>
</evidence>
<keyword evidence="13" id="KW-1185">Reference proteome</keyword>
<dbReference type="GO" id="GO:0003998">
    <property type="term" value="F:acylphosphatase activity"/>
    <property type="evidence" value="ECO:0007669"/>
    <property type="project" value="UniProtKB-EC"/>
</dbReference>
<keyword evidence="6" id="KW-0862">Zinc</keyword>
<evidence type="ECO:0000259" key="10">
    <source>
        <dbReference type="PROSITE" id="PS51160"/>
    </source>
</evidence>
<dbReference type="RefSeq" id="WP_124946511.1">
    <property type="nucleotide sequence ID" value="NZ_BHVT01000036.1"/>
</dbReference>
<keyword evidence="5" id="KW-0863">Zinc-finger</keyword>
<dbReference type="OrthoDB" id="9808093at2"/>
<comment type="pathway">
    <text evidence="1 8">Protein modification; [NiFe] hydrogenase maturation.</text>
</comment>
<dbReference type="EC" id="6.2.-.-" evidence="8"/>
<organism evidence="12 13">
    <name type="scientific">Sulfurirhabdus autotrophica</name>
    <dbReference type="NCBI Taxonomy" id="1706046"/>
    <lineage>
        <taxon>Bacteria</taxon>
        <taxon>Pseudomonadati</taxon>
        <taxon>Pseudomonadota</taxon>
        <taxon>Betaproteobacteria</taxon>
        <taxon>Nitrosomonadales</taxon>
        <taxon>Sulfuricellaceae</taxon>
        <taxon>Sulfurirhabdus</taxon>
    </lineage>
</organism>
<dbReference type="PANTHER" id="PTHR42959:SF1">
    <property type="entry name" value="CARBAMOYLTRANSFERASE HYPF"/>
    <property type="match status" value="1"/>
</dbReference>
<evidence type="ECO:0000313" key="13">
    <source>
        <dbReference type="Proteomes" id="UP000295367"/>
    </source>
</evidence>
<dbReference type="Gene3D" id="3.30.110.120">
    <property type="match status" value="1"/>
</dbReference>
<keyword evidence="3" id="KW-0436">Ligase</keyword>
<dbReference type="Gene3D" id="3.30.420.40">
    <property type="match status" value="1"/>
</dbReference>
<evidence type="ECO:0000256" key="5">
    <source>
        <dbReference type="ARBA" id="ARBA00022771"/>
    </source>
</evidence>
<dbReference type="SUPFAM" id="SSF55821">
    <property type="entry name" value="YrdC/RibB"/>
    <property type="match status" value="1"/>
</dbReference>
<feature type="active site" evidence="9">
    <location>
        <position position="29"/>
    </location>
</feature>
<evidence type="ECO:0000256" key="8">
    <source>
        <dbReference type="PIRNR" id="PIRNR006256"/>
    </source>
</evidence>
<comment type="catalytic activity">
    <reaction evidence="7 8">
        <text>C-terminal L-cysteinyl-[HypE protein] + carbamoyl phosphate + ATP + H2O = C-terminal S-carboxamide-L-cysteinyl-[HypE protein] + AMP + phosphate + diphosphate + H(+)</text>
        <dbReference type="Rhea" id="RHEA:55636"/>
        <dbReference type="Rhea" id="RHEA-COMP:14247"/>
        <dbReference type="Rhea" id="RHEA-COMP:14392"/>
        <dbReference type="ChEBI" id="CHEBI:15377"/>
        <dbReference type="ChEBI" id="CHEBI:15378"/>
        <dbReference type="ChEBI" id="CHEBI:30616"/>
        <dbReference type="ChEBI" id="CHEBI:33019"/>
        <dbReference type="ChEBI" id="CHEBI:43474"/>
        <dbReference type="ChEBI" id="CHEBI:58228"/>
        <dbReference type="ChEBI" id="CHEBI:76913"/>
        <dbReference type="ChEBI" id="CHEBI:139126"/>
        <dbReference type="ChEBI" id="CHEBI:456215"/>
    </reaction>
</comment>
<keyword evidence="9" id="KW-0378">Hydrolase</keyword>
<dbReference type="UniPathway" id="UPA00335"/>
<dbReference type="InterPro" id="IPR004421">
    <property type="entry name" value="Carbamoyltransferase_HypF"/>
</dbReference>
<dbReference type="Pfam" id="PF01300">
    <property type="entry name" value="Sua5_yciO_yrdC"/>
    <property type="match status" value="1"/>
</dbReference>
<dbReference type="Pfam" id="PF17788">
    <property type="entry name" value="HypF_C"/>
    <property type="match status" value="1"/>
</dbReference>
<feature type="domain" description="YrdC-like" evidence="11">
    <location>
        <begin position="211"/>
        <end position="399"/>
    </location>
</feature>
<evidence type="ECO:0000256" key="6">
    <source>
        <dbReference type="ARBA" id="ARBA00022833"/>
    </source>
</evidence>
<dbReference type="Pfam" id="PF07503">
    <property type="entry name" value="zf-HYPF"/>
    <property type="match status" value="2"/>
</dbReference>
<dbReference type="Pfam" id="PF00708">
    <property type="entry name" value="Acylphosphatase"/>
    <property type="match status" value="1"/>
</dbReference>
<dbReference type="AlphaFoldDB" id="A0A4R3XTU3"/>
<keyword evidence="12" id="KW-0808">Transferase</keyword>
<dbReference type="GO" id="GO:0008270">
    <property type="term" value="F:zinc ion binding"/>
    <property type="evidence" value="ECO:0007669"/>
    <property type="project" value="UniProtKB-KW"/>
</dbReference>
<dbReference type="NCBIfam" id="TIGR00143">
    <property type="entry name" value="hypF"/>
    <property type="match status" value="1"/>
</dbReference>
<dbReference type="GO" id="GO:0016743">
    <property type="term" value="F:carboxyl- or carbamoyltransferase activity"/>
    <property type="evidence" value="ECO:0007669"/>
    <property type="project" value="UniProtKB-UniRule"/>
</dbReference>
<evidence type="ECO:0000256" key="9">
    <source>
        <dbReference type="PROSITE-ProRule" id="PRU00520"/>
    </source>
</evidence>
<dbReference type="Gene3D" id="3.30.420.360">
    <property type="match status" value="1"/>
</dbReference>